<dbReference type="Proteomes" id="UP000239326">
    <property type="component" value="Chromosome"/>
</dbReference>
<dbReference type="RefSeq" id="WP_106447437.1">
    <property type="nucleotide sequence ID" value="NZ_CP027669.1"/>
</dbReference>
<dbReference type="InterPro" id="IPR000415">
    <property type="entry name" value="Nitroreductase-like"/>
</dbReference>
<dbReference type="InterPro" id="IPR029479">
    <property type="entry name" value="Nitroreductase"/>
</dbReference>
<dbReference type="PANTHER" id="PTHR43673:SF10">
    <property type="entry name" value="NADH DEHYDROGENASE_NAD(P)H NITROREDUCTASE XCC3605-RELATED"/>
    <property type="match status" value="1"/>
</dbReference>
<dbReference type="Pfam" id="PF00881">
    <property type="entry name" value="Nitroreductase"/>
    <property type="match status" value="1"/>
</dbReference>
<proteinExistence type="inferred from homology"/>
<dbReference type="SUPFAM" id="SSF55469">
    <property type="entry name" value="FMN-dependent nitroreductase-like"/>
    <property type="match status" value="1"/>
</dbReference>
<dbReference type="AlphaFoldDB" id="A0A2S0N2T5"/>
<evidence type="ECO:0000313" key="5">
    <source>
        <dbReference type="Proteomes" id="UP000239326"/>
    </source>
</evidence>
<dbReference type="GO" id="GO:0016491">
    <property type="term" value="F:oxidoreductase activity"/>
    <property type="evidence" value="ECO:0007669"/>
    <property type="project" value="UniProtKB-KW"/>
</dbReference>
<feature type="domain" description="Nitroreductase" evidence="3">
    <location>
        <begin position="8"/>
        <end position="197"/>
    </location>
</feature>
<keyword evidence="5" id="KW-1185">Reference proteome</keyword>
<organism evidence="4 5">
    <name type="scientific">Simplicispira suum</name>
    <dbReference type="NCBI Taxonomy" id="2109915"/>
    <lineage>
        <taxon>Bacteria</taxon>
        <taxon>Pseudomonadati</taxon>
        <taxon>Pseudomonadota</taxon>
        <taxon>Betaproteobacteria</taxon>
        <taxon>Burkholderiales</taxon>
        <taxon>Comamonadaceae</taxon>
        <taxon>Simplicispira</taxon>
    </lineage>
</organism>
<keyword evidence="2" id="KW-0560">Oxidoreductase</keyword>
<evidence type="ECO:0000256" key="2">
    <source>
        <dbReference type="ARBA" id="ARBA00023002"/>
    </source>
</evidence>
<sequence length="225" mass="25006">MKFDDVLQQRRSIRGYLNKPVPKSLIREVLELAMRAPTSMNTQPWNFYVVSGEVLDRIRAGNVERNLAGVPHSREFRLGPEYVGPHRDRQIGVAKQLFAAMGIERDNKEKRHDWILRGFRQFDAPVSIVVTYDRAIHGSDIAPFDCGGVVNSIVNAAWARGLGCVINSQGIMQSPVVRAEAGIPEDQVIQTCIAMGWPDESFPANAVVSQRKSVDEAATFLGFGD</sequence>
<gene>
    <name evidence="4" type="ORF">C6571_15225</name>
</gene>
<evidence type="ECO:0000256" key="1">
    <source>
        <dbReference type="ARBA" id="ARBA00007118"/>
    </source>
</evidence>
<name>A0A2S0N2T5_9BURK</name>
<reference evidence="4 5" key="1">
    <citation type="submission" date="2018-03" db="EMBL/GenBank/DDBJ databases">
        <title>Genome sequencing of Simplicispira sp.</title>
        <authorList>
            <person name="Kim S.-J."/>
            <person name="Heo J."/>
            <person name="Kwon S.-W."/>
        </authorList>
    </citation>
    <scope>NUCLEOTIDE SEQUENCE [LARGE SCALE GENOMIC DNA]</scope>
    <source>
        <strain evidence="4 5">SC1-8</strain>
    </source>
</reference>
<evidence type="ECO:0000313" key="4">
    <source>
        <dbReference type="EMBL" id="AVO42460.1"/>
    </source>
</evidence>
<comment type="similarity">
    <text evidence="1">Belongs to the nitroreductase family.</text>
</comment>
<evidence type="ECO:0000259" key="3">
    <source>
        <dbReference type="Pfam" id="PF00881"/>
    </source>
</evidence>
<dbReference type="KEGG" id="simp:C6571_15225"/>
<dbReference type="OrthoDB" id="9773807at2"/>
<dbReference type="PANTHER" id="PTHR43673">
    <property type="entry name" value="NAD(P)H NITROREDUCTASE YDGI-RELATED"/>
    <property type="match status" value="1"/>
</dbReference>
<dbReference type="EMBL" id="CP027669">
    <property type="protein sequence ID" value="AVO42460.1"/>
    <property type="molecule type" value="Genomic_DNA"/>
</dbReference>
<accession>A0A2S0N2T5</accession>
<protein>
    <submittedName>
        <fullName evidence="4">Nitroreductase</fullName>
    </submittedName>
</protein>
<dbReference type="Gene3D" id="3.40.109.10">
    <property type="entry name" value="NADH Oxidase"/>
    <property type="match status" value="1"/>
</dbReference>
<dbReference type="CDD" id="cd02136">
    <property type="entry name" value="PnbA_NfnB-like"/>
    <property type="match status" value="1"/>
</dbReference>